<dbReference type="EMBL" id="GBRH01223173">
    <property type="protein sequence ID" value="JAD74722.1"/>
    <property type="molecule type" value="Transcribed_RNA"/>
</dbReference>
<name>A0A0A9CT91_ARUDO</name>
<organism evidence="1">
    <name type="scientific">Arundo donax</name>
    <name type="common">Giant reed</name>
    <name type="synonym">Donax arundinaceus</name>
    <dbReference type="NCBI Taxonomy" id="35708"/>
    <lineage>
        <taxon>Eukaryota</taxon>
        <taxon>Viridiplantae</taxon>
        <taxon>Streptophyta</taxon>
        <taxon>Embryophyta</taxon>
        <taxon>Tracheophyta</taxon>
        <taxon>Spermatophyta</taxon>
        <taxon>Magnoliopsida</taxon>
        <taxon>Liliopsida</taxon>
        <taxon>Poales</taxon>
        <taxon>Poaceae</taxon>
        <taxon>PACMAD clade</taxon>
        <taxon>Arundinoideae</taxon>
        <taxon>Arundineae</taxon>
        <taxon>Arundo</taxon>
    </lineage>
</organism>
<sequence length="80" mass="8403">MYKVEPPIAVQAKPMTTPTGVCSYIRSAWNTGFPTKSPRFDESTTTFSIALSAASSFAPSVSLLPLDSQPSLDASVGCTS</sequence>
<proteinExistence type="predicted"/>
<protein>
    <submittedName>
        <fullName evidence="1">LON2</fullName>
    </submittedName>
</protein>
<evidence type="ECO:0000313" key="1">
    <source>
        <dbReference type="EMBL" id="JAD74722.1"/>
    </source>
</evidence>
<reference evidence="1" key="2">
    <citation type="journal article" date="2015" name="Data Brief">
        <title>Shoot transcriptome of the giant reed, Arundo donax.</title>
        <authorList>
            <person name="Barrero R.A."/>
            <person name="Guerrero F.D."/>
            <person name="Moolhuijzen P."/>
            <person name="Goolsby J.A."/>
            <person name="Tidwell J."/>
            <person name="Bellgard S.E."/>
            <person name="Bellgard M.I."/>
        </authorList>
    </citation>
    <scope>NUCLEOTIDE SEQUENCE</scope>
    <source>
        <tissue evidence="1">Shoot tissue taken approximately 20 cm above the soil surface</tissue>
    </source>
</reference>
<reference evidence="1" key="1">
    <citation type="submission" date="2014-09" db="EMBL/GenBank/DDBJ databases">
        <authorList>
            <person name="Magalhaes I.L.F."/>
            <person name="Oliveira U."/>
            <person name="Santos F.R."/>
            <person name="Vidigal T.H.D.A."/>
            <person name="Brescovit A.D."/>
            <person name="Santos A.J."/>
        </authorList>
    </citation>
    <scope>NUCLEOTIDE SEQUENCE</scope>
    <source>
        <tissue evidence="1">Shoot tissue taken approximately 20 cm above the soil surface</tissue>
    </source>
</reference>
<accession>A0A0A9CT91</accession>
<dbReference type="AlphaFoldDB" id="A0A0A9CT91"/>